<protein>
    <recommendedName>
        <fullName evidence="3">FAD/NAD(P)-binding domain-containing protein</fullName>
    </recommendedName>
</protein>
<proteinExistence type="predicted"/>
<sequence>MRDFNGCAHTTMSSDTIYKEVVVVGNGPSGLGLSYMLAGNWPYYNNVAHPDEMLTARLHSSRHTRSLIHQDLKFLSQGLEGRSNNPVSVLMDCLTHPGADAGLDTPQLLKWRPHADKAVDHIVLGKGPPGGAWQAMDGNVLTISLNSWMELPGLEFRRWEARNGSPVTSTRRVPVASVAAYYRDYVKLMRLSKYFRSGVVVTSVRPIGGLASHPGEKIDSEADTATCHCHCHCHLSARWAVEGYDTVTNTPFLYVCRSVVLATGSTDLHNFLNVPGELSHPSWVFHDLADFEKALTELVKETPGIKEGYRTVDPVCIVGAGLSAADAVLSSRFHSLPIIHIFRRAEVSPERTLPENMYPEYHKVHQMMRSGGEGYPEYSAFPQHKVVDISAGDGKKVTTVSPSGLQVVHQVSLMAVLIGSRPDLSFLPPEFQDGQALAVDPEKTLDCRSNPISVDPWSHSVNGAPVGLYAMGPLGGDNFVRFLLGGALAIASDIYSERKELSPPHCV</sequence>
<evidence type="ECO:0008006" key="3">
    <source>
        <dbReference type="Google" id="ProtNLM"/>
    </source>
</evidence>
<dbReference type="EMBL" id="GECZ01019566">
    <property type="protein sequence ID" value="JAS50203.1"/>
    <property type="molecule type" value="Transcribed_RNA"/>
</dbReference>
<evidence type="ECO:0000313" key="1">
    <source>
        <dbReference type="EMBL" id="JAS50203.1"/>
    </source>
</evidence>
<dbReference type="SUPFAM" id="SSF51905">
    <property type="entry name" value="FAD/NAD(P)-binding domain"/>
    <property type="match status" value="1"/>
</dbReference>
<dbReference type="PANTHER" id="PTHR15192:SF8">
    <property type="entry name" value="FAD_NAD(P)-BINDING DOMAIN-CONTAINING PROTEIN"/>
    <property type="match status" value="1"/>
</dbReference>
<dbReference type="EMBL" id="GECZ01004285">
    <property type="protein sequence ID" value="JAS65484.1"/>
    <property type="molecule type" value="Transcribed_RNA"/>
</dbReference>
<dbReference type="PANTHER" id="PTHR15192">
    <property type="entry name" value="PROTEIN CBG05349"/>
    <property type="match status" value="1"/>
</dbReference>
<gene>
    <name evidence="1" type="ORF">g.27361</name>
    <name evidence="2" type="ORF">g.27362</name>
</gene>
<reference evidence="1" key="1">
    <citation type="submission" date="2015-11" db="EMBL/GenBank/DDBJ databases">
        <title>De novo transcriptome assembly of four potential Pierce s Disease insect vectors from Arizona vineyards.</title>
        <authorList>
            <person name="Tassone E.E."/>
        </authorList>
    </citation>
    <scope>NUCLEOTIDE SEQUENCE</scope>
</reference>
<accession>A0A1B6FJL1</accession>
<evidence type="ECO:0000313" key="2">
    <source>
        <dbReference type="EMBL" id="JAS65484.1"/>
    </source>
</evidence>
<dbReference type="InterPro" id="IPR029731">
    <property type="entry name" value="OSGIN1/2"/>
</dbReference>
<name>A0A1B6FJL1_9HEMI</name>
<organism evidence="1">
    <name type="scientific">Cuerna arida</name>
    <dbReference type="NCBI Taxonomy" id="1464854"/>
    <lineage>
        <taxon>Eukaryota</taxon>
        <taxon>Metazoa</taxon>
        <taxon>Ecdysozoa</taxon>
        <taxon>Arthropoda</taxon>
        <taxon>Hexapoda</taxon>
        <taxon>Insecta</taxon>
        <taxon>Pterygota</taxon>
        <taxon>Neoptera</taxon>
        <taxon>Paraneoptera</taxon>
        <taxon>Hemiptera</taxon>
        <taxon>Auchenorrhyncha</taxon>
        <taxon>Membracoidea</taxon>
        <taxon>Cicadellidae</taxon>
        <taxon>Cicadellinae</taxon>
        <taxon>Proconiini</taxon>
        <taxon>Cuerna</taxon>
    </lineage>
</organism>
<dbReference type="Gene3D" id="3.50.50.60">
    <property type="entry name" value="FAD/NAD(P)-binding domain"/>
    <property type="match status" value="1"/>
</dbReference>
<dbReference type="AlphaFoldDB" id="A0A1B6FJL1"/>
<dbReference type="InterPro" id="IPR036188">
    <property type="entry name" value="FAD/NAD-bd_sf"/>
</dbReference>